<dbReference type="GO" id="GO:0003700">
    <property type="term" value="F:DNA-binding transcription factor activity"/>
    <property type="evidence" value="ECO:0007669"/>
    <property type="project" value="InterPro"/>
</dbReference>
<organism evidence="6 7">
    <name type="scientific">Microbulbifer aggregans</name>
    <dbReference type="NCBI Taxonomy" id="1769779"/>
    <lineage>
        <taxon>Bacteria</taxon>
        <taxon>Pseudomonadati</taxon>
        <taxon>Pseudomonadota</taxon>
        <taxon>Gammaproteobacteria</taxon>
        <taxon>Cellvibrionales</taxon>
        <taxon>Microbulbiferaceae</taxon>
        <taxon>Microbulbifer</taxon>
    </lineage>
</organism>
<dbReference type="Gene3D" id="1.10.10.10">
    <property type="entry name" value="Winged helix-like DNA-binding domain superfamily/Winged helix DNA-binding domain"/>
    <property type="match status" value="1"/>
</dbReference>
<dbReference type="PANTHER" id="PTHR24567:SF28">
    <property type="entry name" value="LISTERIOLYSIN REGULATORY PROTEIN"/>
    <property type="match status" value="1"/>
</dbReference>
<dbReference type="AlphaFoldDB" id="A0A1C9WAY2"/>
<dbReference type="PROSITE" id="PS50042">
    <property type="entry name" value="CNMP_BINDING_3"/>
    <property type="match status" value="1"/>
</dbReference>
<dbReference type="CDD" id="cd00038">
    <property type="entry name" value="CAP_ED"/>
    <property type="match status" value="1"/>
</dbReference>
<keyword evidence="1" id="KW-0805">Transcription regulation</keyword>
<dbReference type="GO" id="GO:0003677">
    <property type="term" value="F:DNA binding"/>
    <property type="evidence" value="ECO:0007669"/>
    <property type="project" value="UniProtKB-KW"/>
</dbReference>
<dbReference type="SUPFAM" id="SSF51206">
    <property type="entry name" value="cAMP-binding domain-like"/>
    <property type="match status" value="1"/>
</dbReference>
<evidence type="ECO:0000313" key="6">
    <source>
        <dbReference type="EMBL" id="AOS98312.1"/>
    </source>
</evidence>
<dbReference type="PATRIC" id="fig|1769779.3.peg.2916"/>
<dbReference type="CDD" id="cd00092">
    <property type="entry name" value="HTH_CRP"/>
    <property type="match status" value="1"/>
</dbReference>
<dbReference type="EMBL" id="CP014143">
    <property type="protein sequence ID" value="AOS98312.1"/>
    <property type="molecule type" value="Genomic_DNA"/>
</dbReference>
<keyword evidence="2" id="KW-0238">DNA-binding</keyword>
<keyword evidence="3" id="KW-0804">Transcription</keyword>
<dbReference type="InterPro" id="IPR014710">
    <property type="entry name" value="RmlC-like_jellyroll"/>
</dbReference>
<dbReference type="InterPro" id="IPR036390">
    <property type="entry name" value="WH_DNA-bd_sf"/>
</dbReference>
<gene>
    <name evidence="6" type="primary">aadR</name>
    <name evidence="6" type="ORF">AUP74_02941</name>
</gene>
<evidence type="ECO:0000259" key="5">
    <source>
        <dbReference type="PROSITE" id="PS51063"/>
    </source>
</evidence>
<dbReference type="OrthoDB" id="9126850at2"/>
<dbReference type="SUPFAM" id="SSF46785">
    <property type="entry name" value="Winged helix' DNA-binding domain"/>
    <property type="match status" value="1"/>
</dbReference>
<dbReference type="SMART" id="SM00419">
    <property type="entry name" value="HTH_CRP"/>
    <property type="match status" value="1"/>
</dbReference>
<reference evidence="7" key="1">
    <citation type="submission" date="2016-01" db="EMBL/GenBank/DDBJ databases">
        <title>Complete genome sequence of Microbulbifer sp. CCB-MM1, a halophile isolated from Matang Mangrove Forest, Perak.</title>
        <authorList>
            <person name="Moh T.H."/>
            <person name="Dinesh B."/>
            <person name="Lau N.-S."/>
            <person name="Go F."/>
            <person name="Alexander Chong S.-C."/>
        </authorList>
    </citation>
    <scope>NUCLEOTIDE SEQUENCE [LARGE SCALE GENOMIC DNA]</scope>
    <source>
        <strain evidence="7">CCB-MM1</strain>
    </source>
</reference>
<dbReference type="STRING" id="1769779.AUP74_02941"/>
<dbReference type="PROSITE" id="PS00042">
    <property type="entry name" value="HTH_CRP_1"/>
    <property type="match status" value="1"/>
</dbReference>
<dbReference type="InterPro" id="IPR050397">
    <property type="entry name" value="Env_Response_Regulators"/>
</dbReference>
<evidence type="ECO:0000313" key="7">
    <source>
        <dbReference type="Proteomes" id="UP000095672"/>
    </source>
</evidence>
<dbReference type="SMART" id="SM00100">
    <property type="entry name" value="cNMP"/>
    <property type="match status" value="1"/>
</dbReference>
<accession>A0A1C9WAY2</accession>
<evidence type="ECO:0000256" key="1">
    <source>
        <dbReference type="ARBA" id="ARBA00023015"/>
    </source>
</evidence>
<dbReference type="Pfam" id="PF00027">
    <property type="entry name" value="cNMP_binding"/>
    <property type="match status" value="1"/>
</dbReference>
<dbReference type="Proteomes" id="UP000095672">
    <property type="component" value="Chromosome"/>
</dbReference>
<name>A0A1C9WAY2_9GAMM</name>
<dbReference type="KEGG" id="micc:AUP74_02941"/>
<feature type="domain" description="HTH crp-type" evidence="5">
    <location>
        <begin position="148"/>
        <end position="220"/>
    </location>
</feature>
<evidence type="ECO:0000256" key="2">
    <source>
        <dbReference type="ARBA" id="ARBA00023125"/>
    </source>
</evidence>
<dbReference type="InterPro" id="IPR018490">
    <property type="entry name" value="cNMP-bd_dom_sf"/>
</dbReference>
<proteinExistence type="predicted"/>
<dbReference type="InterPro" id="IPR018335">
    <property type="entry name" value="Tscrpt_reg_HTH_Crp-type_CS"/>
</dbReference>
<dbReference type="GO" id="GO:0005829">
    <property type="term" value="C:cytosol"/>
    <property type="evidence" value="ECO:0007669"/>
    <property type="project" value="TreeGrafter"/>
</dbReference>
<dbReference type="InterPro" id="IPR000595">
    <property type="entry name" value="cNMP-bd_dom"/>
</dbReference>
<dbReference type="Gene3D" id="2.60.120.10">
    <property type="entry name" value="Jelly Rolls"/>
    <property type="match status" value="1"/>
</dbReference>
<evidence type="ECO:0000256" key="3">
    <source>
        <dbReference type="ARBA" id="ARBA00023163"/>
    </source>
</evidence>
<feature type="domain" description="Cyclic nucleotide-binding" evidence="4">
    <location>
        <begin position="17"/>
        <end position="86"/>
    </location>
</feature>
<dbReference type="InterPro" id="IPR012318">
    <property type="entry name" value="HTH_CRP"/>
</dbReference>
<dbReference type="PROSITE" id="PS51063">
    <property type="entry name" value="HTH_CRP_2"/>
    <property type="match status" value="1"/>
</dbReference>
<dbReference type="InterPro" id="IPR036388">
    <property type="entry name" value="WH-like_DNA-bd_sf"/>
</dbReference>
<dbReference type="PRINTS" id="PR00034">
    <property type="entry name" value="HTHCRP"/>
</dbReference>
<dbReference type="Pfam" id="PF13545">
    <property type="entry name" value="HTH_Crp_2"/>
    <property type="match status" value="1"/>
</dbReference>
<dbReference type="RefSeq" id="WP_069948189.1">
    <property type="nucleotide sequence ID" value="NZ_CP014143.1"/>
</dbReference>
<keyword evidence="7" id="KW-1185">Reference proteome</keyword>
<dbReference type="PANTHER" id="PTHR24567">
    <property type="entry name" value="CRP FAMILY TRANSCRIPTIONAL REGULATORY PROTEIN"/>
    <property type="match status" value="1"/>
</dbReference>
<protein>
    <submittedName>
        <fullName evidence="6">Transcriptional activatory protein AadR</fullName>
    </submittedName>
</protein>
<sequence>MNSPVLKPPETFFHSKLFRGLGNEELAELTAICQRKRLSAGDKLIEQHSAAQNVYVVVSGTLMIERLSRSGRRQVIAFSYSGDYIGFTNTEEYEYSVVALRETELQVFPRRDFLTLVDRFSTLKTNARQIGGNVLAQTLDQLFALGQKKAHERLCFLLAQISRRQCGTQNADIELIMSRQDIADYLGLTIETVSRAFARLKTMQLIEIVSAHRIRVLDRSVLEELASVN</sequence>
<evidence type="ECO:0000259" key="4">
    <source>
        <dbReference type="PROSITE" id="PS50042"/>
    </source>
</evidence>